<evidence type="ECO:0000313" key="4">
    <source>
        <dbReference type="Proteomes" id="UP000198310"/>
    </source>
</evidence>
<dbReference type="InterPro" id="IPR053169">
    <property type="entry name" value="MUG_Protein"/>
</dbReference>
<evidence type="ECO:0000256" key="1">
    <source>
        <dbReference type="SAM" id="SignalP"/>
    </source>
</evidence>
<sequence>MKYFATLLFAPRYLALLVAGCVLTITTASGQNKYHVAGEAILDKLNTKFYNASKQLYVEQIDGNENIIVERGGASYVWPASHMLRALRYGALANPAKYTARLRSYAYALDQYRQNGKYASDIVPGADPLYDDNAIIGLALMDAYQQVLPTETGLYERSLIGLNYCLNARDANWGVPQKESELGWGKFYSQATILPALHCALIAKNSTDPQYLDIAKRYYEKINTVSWKLRDANTNLLNQFSFYNNNSWSLTGHGENGAGYRAYQTTPNIQLALKLYQLTGDSRYLDDATVMADACLRQWYTPGKGLSEISFWGGSDMVEMLVDFYEVDHNARWLTAARNIVDYLIEYGRDQLGYYPGSYNDADGTWNQDRRYLFPASVMMMGQACAAAAILRVAHVTNTPLAAASPATAKSTELAVFPNPVVNRLSLQANRTLAGGQVTVRNSLGQIVISAPSYNTSLDVSALAPGVYIISWVSGQQCLSQRFVKK</sequence>
<dbReference type="Gene3D" id="1.50.10.20">
    <property type="match status" value="1"/>
</dbReference>
<dbReference type="NCBIfam" id="TIGR04183">
    <property type="entry name" value="Por_Secre_tail"/>
    <property type="match status" value="1"/>
</dbReference>
<protein>
    <submittedName>
        <fullName evidence="3">Por secretion system C-terminal sorting domain-containing protein</fullName>
    </submittedName>
</protein>
<dbReference type="Pfam" id="PF18962">
    <property type="entry name" value="Por_Secre_tail"/>
    <property type="match status" value="1"/>
</dbReference>
<gene>
    <name evidence="3" type="ORF">SAMN06269173_11244</name>
</gene>
<dbReference type="Proteomes" id="UP000198310">
    <property type="component" value="Unassembled WGS sequence"/>
</dbReference>
<feature type="chain" id="PRO_5012511859" evidence="1">
    <location>
        <begin position="31"/>
        <end position="486"/>
    </location>
</feature>
<dbReference type="GO" id="GO:0005975">
    <property type="term" value="P:carbohydrate metabolic process"/>
    <property type="evidence" value="ECO:0007669"/>
    <property type="project" value="InterPro"/>
</dbReference>
<proteinExistence type="predicted"/>
<dbReference type="RefSeq" id="WP_089333998.1">
    <property type="nucleotide sequence ID" value="NZ_FZNS01000012.1"/>
</dbReference>
<dbReference type="AlphaFoldDB" id="A0A239AGV9"/>
<reference evidence="4" key="1">
    <citation type="submission" date="2017-06" db="EMBL/GenBank/DDBJ databases">
        <authorList>
            <person name="Varghese N."/>
            <person name="Submissions S."/>
        </authorList>
    </citation>
    <scope>NUCLEOTIDE SEQUENCE [LARGE SCALE GENOMIC DNA]</scope>
    <source>
        <strain evidence="4">DSM 28041</strain>
    </source>
</reference>
<dbReference type="InterPro" id="IPR008928">
    <property type="entry name" value="6-hairpin_glycosidase_sf"/>
</dbReference>
<dbReference type="PANTHER" id="PTHR47791:SF4">
    <property type="entry name" value="(PUTATIVE SECRETED PROTEIN)-RELATED"/>
    <property type="match status" value="1"/>
</dbReference>
<dbReference type="InterPro" id="IPR026444">
    <property type="entry name" value="Secre_tail"/>
</dbReference>
<dbReference type="SUPFAM" id="SSF48208">
    <property type="entry name" value="Six-hairpin glycosidases"/>
    <property type="match status" value="1"/>
</dbReference>
<keyword evidence="4" id="KW-1185">Reference proteome</keyword>
<accession>A0A239AGV9</accession>
<evidence type="ECO:0000313" key="3">
    <source>
        <dbReference type="EMBL" id="SNR94274.1"/>
    </source>
</evidence>
<evidence type="ECO:0000259" key="2">
    <source>
        <dbReference type="Pfam" id="PF18962"/>
    </source>
</evidence>
<feature type="domain" description="Secretion system C-terminal sorting" evidence="2">
    <location>
        <begin position="416"/>
        <end position="482"/>
    </location>
</feature>
<keyword evidence="1" id="KW-0732">Signal</keyword>
<dbReference type="EMBL" id="FZNS01000012">
    <property type="protein sequence ID" value="SNR94274.1"/>
    <property type="molecule type" value="Genomic_DNA"/>
</dbReference>
<name>A0A239AGV9_9BACT</name>
<dbReference type="PANTHER" id="PTHR47791">
    <property type="entry name" value="MEIOTICALLY UP-REGULATED GENE 191 PROTEIN"/>
    <property type="match status" value="1"/>
</dbReference>
<organism evidence="3 4">
    <name type="scientific">Hymenobacter mucosus</name>
    <dbReference type="NCBI Taxonomy" id="1411120"/>
    <lineage>
        <taxon>Bacteria</taxon>
        <taxon>Pseudomonadati</taxon>
        <taxon>Bacteroidota</taxon>
        <taxon>Cytophagia</taxon>
        <taxon>Cytophagales</taxon>
        <taxon>Hymenobacteraceae</taxon>
        <taxon>Hymenobacter</taxon>
    </lineage>
</organism>
<feature type="signal peptide" evidence="1">
    <location>
        <begin position="1"/>
        <end position="30"/>
    </location>
</feature>